<dbReference type="InterPro" id="IPR020472">
    <property type="entry name" value="WD40_PAC1"/>
</dbReference>
<dbReference type="PROSITE" id="PS00678">
    <property type="entry name" value="WD_REPEATS_1"/>
    <property type="match status" value="1"/>
</dbReference>
<feature type="repeat" description="WD" evidence="7">
    <location>
        <begin position="196"/>
        <end position="230"/>
    </location>
</feature>
<evidence type="ECO:0000313" key="10">
    <source>
        <dbReference type="Proteomes" id="UP000193560"/>
    </source>
</evidence>
<evidence type="ECO:0000256" key="8">
    <source>
        <dbReference type="SAM" id="MobiDB-lite"/>
    </source>
</evidence>
<dbReference type="Proteomes" id="UP000193560">
    <property type="component" value="Unassembled WGS sequence"/>
</dbReference>
<dbReference type="CDD" id="cd00200">
    <property type="entry name" value="WD40"/>
    <property type="match status" value="1"/>
</dbReference>
<dbReference type="EMBL" id="MCGE01000026">
    <property type="protein sequence ID" value="ORZ09959.1"/>
    <property type="molecule type" value="Genomic_DNA"/>
</dbReference>
<evidence type="ECO:0000313" key="9">
    <source>
        <dbReference type="EMBL" id="ORZ09959.1"/>
    </source>
</evidence>
<protein>
    <submittedName>
        <fullName evidence="9">WD40-repeat-containing domain protein</fullName>
    </submittedName>
</protein>
<dbReference type="InterPro" id="IPR052234">
    <property type="entry name" value="U5_snRNP_Component"/>
</dbReference>
<dbReference type="FunFam" id="2.130.10.10:FF:000229">
    <property type="entry name" value="Small nuclear ribonucleoprotein U5 subunit 40"/>
    <property type="match status" value="1"/>
</dbReference>
<evidence type="ECO:0000256" key="4">
    <source>
        <dbReference type="ARBA" id="ARBA00022737"/>
    </source>
</evidence>
<dbReference type="InterPro" id="IPR019775">
    <property type="entry name" value="WD40_repeat_CS"/>
</dbReference>
<keyword evidence="5" id="KW-0508">mRNA splicing</keyword>
<evidence type="ECO:0000256" key="2">
    <source>
        <dbReference type="ARBA" id="ARBA00022574"/>
    </source>
</evidence>
<dbReference type="InterPro" id="IPR015943">
    <property type="entry name" value="WD40/YVTN_repeat-like_dom_sf"/>
</dbReference>
<feature type="repeat" description="WD" evidence="7">
    <location>
        <begin position="323"/>
        <end position="361"/>
    </location>
</feature>
<dbReference type="SUPFAM" id="SSF50978">
    <property type="entry name" value="WD40 repeat-like"/>
    <property type="match status" value="1"/>
</dbReference>
<dbReference type="AlphaFoldDB" id="A0A1X2I5S7"/>
<gene>
    <name evidence="9" type="ORF">BCR42DRAFT_358664</name>
</gene>
<keyword evidence="6" id="KW-0539">Nucleus</keyword>
<keyword evidence="10" id="KW-1185">Reference proteome</keyword>
<dbReference type="SMART" id="SM00320">
    <property type="entry name" value="WD40"/>
    <property type="match status" value="7"/>
</dbReference>
<organism evidence="9 10">
    <name type="scientific">Absidia repens</name>
    <dbReference type="NCBI Taxonomy" id="90262"/>
    <lineage>
        <taxon>Eukaryota</taxon>
        <taxon>Fungi</taxon>
        <taxon>Fungi incertae sedis</taxon>
        <taxon>Mucoromycota</taxon>
        <taxon>Mucoromycotina</taxon>
        <taxon>Mucoromycetes</taxon>
        <taxon>Mucorales</taxon>
        <taxon>Cunninghamellaceae</taxon>
        <taxon>Absidia</taxon>
    </lineage>
</organism>
<keyword evidence="4" id="KW-0677">Repeat</keyword>
<evidence type="ECO:0000256" key="1">
    <source>
        <dbReference type="ARBA" id="ARBA00004123"/>
    </source>
</evidence>
<keyword evidence="2 7" id="KW-0853">WD repeat</keyword>
<dbReference type="Gene3D" id="2.130.10.10">
    <property type="entry name" value="YVTN repeat-like/Quinoprotein amine dehydrogenase"/>
    <property type="match status" value="1"/>
</dbReference>
<dbReference type="PRINTS" id="PR00320">
    <property type="entry name" value="GPROTEINBRPT"/>
</dbReference>
<feature type="repeat" description="WD" evidence="7">
    <location>
        <begin position="293"/>
        <end position="322"/>
    </location>
</feature>
<dbReference type="GO" id="GO:0006397">
    <property type="term" value="P:mRNA processing"/>
    <property type="evidence" value="ECO:0007669"/>
    <property type="project" value="UniProtKB-KW"/>
</dbReference>
<name>A0A1X2I5S7_9FUNG</name>
<dbReference type="GO" id="GO:0000375">
    <property type="term" value="P:RNA splicing, via transesterification reactions"/>
    <property type="evidence" value="ECO:0007669"/>
    <property type="project" value="UniProtKB-ARBA"/>
</dbReference>
<evidence type="ECO:0000256" key="6">
    <source>
        <dbReference type="ARBA" id="ARBA00023242"/>
    </source>
</evidence>
<feature type="repeat" description="WD" evidence="7">
    <location>
        <begin position="231"/>
        <end position="265"/>
    </location>
</feature>
<dbReference type="InterPro" id="IPR001680">
    <property type="entry name" value="WD40_rpt"/>
</dbReference>
<dbReference type="STRING" id="90262.A0A1X2I5S7"/>
<dbReference type="InterPro" id="IPR036322">
    <property type="entry name" value="WD40_repeat_dom_sf"/>
</dbReference>
<feature type="repeat" description="WD" evidence="7">
    <location>
        <begin position="62"/>
        <end position="94"/>
    </location>
</feature>
<dbReference type="PROSITE" id="PS50294">
    <property type="entry name" value="WD_REPEATS_REGION"/>
    <property type="match status" value="6"/>
</dbReference>
<comment type="caution">
    <text evidence="9">The sequence shown here is derived from an EMBL/GenBank/DDBJ whole genome shotgun (WGS) entry which is preliminary data.</text>
</comment>
<evidence type="ECO:0000256" key="7">
    <source>
        <dbReference type="PROSITE-ProRule" id="PRU00221"/>
    </source>
</evidence>
<dbReference type="Pfam" id="PF00400">
    <property type="entry name" value="WD40"/>
    <property type="match status" value="7"/>
</dbReference>
<feature type="repeat" description="WD" evidence="7">
    <location>
        <begin position="105"/>
        <end position="146"/>
    </location>
</feature>
<dbReference type="GO" id="GO:0005682">
    <property type="term" value="C:U5 snRNP"/>
    <property type="evidence" value="ECO:0007669"/>
    <property type="project" value="UniProtKB-ARBA"/>
</dbReference>
<feature type="compositionally biased region" description="Basic and acidic residues" evidence="8">
    <location>
        <begin position="1"/>
        <end position="10"/>
    </location>
</feature>
<keyword evidence="3" id="KW-0507">mRNA processing</keyword>
<dbReference type="GO" id="GO:0003723">
    <property type="term" value="F:RNA binding"/>
    <property type="evidence" value="ECO:0007669"/>
    <property type="project" value="TreeGrafter"/>
</dbReference>
<accession>A0A1X2I5S7</accession>
<reference evidence="9 10" key="1">
    <citation type="submission" date="2016-07" db="EMBL/GenBank/DDBJ databases">
        <title>Pervasive Adenine N6-methylation of Active Genes in Fungi.</title>
        <authorList>
            <consortium name="DOE Joint Genome Institute"/>
            <person name="Mondo S.J."/>
            <person name="Dannebaum R.O."/>
            <person name="Kuo R.C."/>
            <person name="Labutti K."/>
            <person name="Haridas S."/>
            <person name="Kuo A."/>
            <person name="Salamov A."/>
            <person name="Ahrendt S.R."/>
            <person name="Lipzen A."/>
            <person name="Sullivan W."/>
            <person name="Andreopoulos W.B."/>
            <person name="Clum A."/>
            <person name="Lindquist E."/>
            <person name="Daum C."/>
            <person name="Ramamoorthy G.K."/>
            <person name="Gryganskyi A."/>
            <person name="Culley D."/>
            <person name="Magnuson J.K."/>
            <person name="James T.Y."/>
            <person name="O'Malley M.A."/>
            <person name="Stajich J.E."/>
            <person name="Spatafora J.W."/>
            <person name="Visel A."/>
            <person name="Grigoriev I.V."/>
        </authorList>
    </citation>
    <scope>NUCLEOTIDE SEQUENCE [LARGE SCALE GENOMIC DNA]</scope>
    <source>
        <strain evidence="9 10">NRRL 1336</strain>
    </source>
</reference>
<proteinExistence type="predicted"/>
<dbReference type="GO" id="GO:0071013">
    <property type="term" value="C:catalytic step 2 spliceosome"/>
    <property type="evidence" value="ECO:0007669"/>
    <property type="project" value="TreeGrafter"/>
</dbReference>
<feature type="region of interest" description="Disordered" evidence="8">
    <location>
        <begin position="1"/>
        <end position="34"/>
    </location>
</feature>
<sequence>MSIEKRKDDSSVNGALVKRARGENTDDSSALITLSSERTGTKNAVVGTIKRTSGLQAPVMQLTGHEGEVYSAKFDPSGQHIASASYDRRILLWNTYGDCENYGVLKGHTNAVMEVHWSRDSSQLYSCSADKTVCIWDAVNGERTRRWKGHNGVVNSCQVARRGPEMIVSGSDDGCVKLWDSREKYATQTLESKYQVTSVCYSDAGDMVYSGGIDNEIKVWDLRKREILYTLAGHLDTITGLSLSPDGDHLLSNSMDNTVQMWDIKPFAAAGRYIKVFEGAPHGFEKNLIRPTWSTDGTQIACGSADRSVVIWEVSTGKILYKLPGHKGCVNDVDWHPKEPIVMTASTDKSIFLGEVKATGY</sequence>
<dbReference type="OrthoDB" id="1068471at2759"/>
<dbReference type="PANTHER" id="PTHR44006">
    <property type="entry name" value="U5 SMALL NUCLEAR RIBONUCLEOPROTEIN 40 KDA PROTEIN"/>
    <property type="match status" value="1"/>
</dbReference>
<feature type="repeat" description="WD" evidence="7">
    <location>
        <begin position="147"/>
        <end position="189"/>
    </location>
</feature>
<evidence type="ECO:0000256" key="5">
    <source>
        <dbReference type="ARBA" id="ARBA00023187"/>
    </source>
</evidence>
<comment type="subcellular location">
    <subcellularLocation>
        <location evidence="1">Nucleus</location>
    </subcellularLocation>
</comment>
<dbReference type="PROSITE" id="PS50082">
    <property type="entry name" value="WD_REPEATS_2"/>
    <property type="match status" value="7"/>
</dbReference>
<dbReference type="PANTHER" id="PTHR44006:SF1">
    <property type="entry name" value="U5 SMALL NUCLEAR RIBONUCLEOPROTEIN 40 KDA PROTEIN"/>
    <property type="match status" value="1"/>
</dbReference>
<evidence type="ECO:0000256" key="3">
    <source>
        <dbReference type="ARBA" id="ARBA00022664"/>
    </source>
</evidence>